<evidence type="ECO:0000313" key="3">
    <source>
        <dbReference type="Proteomes" id="UP001562354"/>
    </source>
</evidence>
<name>A0ABR3PB42_9PEZI</name>
<reference evidence="2 3" key="1">
    <citation type="submission" date="2024-07" db="EMBL/GenBank/DDBJ databases">
        <title>Draft sequence of the Neodothiora populina.</title>
        <authorList>
            <person name="Drown D.D."/>
            <person name="Schuette U.S."/>
            <person name="Buechlein A.B."/>
            <person name="Rusch D.R."/>
            <person name="Winton L.W."/>
            <person name="Adams G.A."/>
        </authorList>
    </citation>
    <scope>NUCLEOTIDE SEQUENCE [LARGE SCALE GENOMIC DNA]</scope>
    <source>
        <strain evidence="2 3">CPC 39397</strain>
    </source>
</reference>
<feature type="region of interest" description="Disordered" evidence="1">
    <location>
        <begin position="360"/>
        <end position="433"/>
    </location>
</feature>
<protein>
    <submittedName>
        <fullName evidence="2">Uncharacterized protein</fullName>
    </submittedName>
</protein>
<dbReference type="RefSeq" id="XP_069199207.1">
    <property type="nucleotide sequence ID" value="XM_069342701.1"/>
</dbReference>
<gene>
    <name evidence="2" type="ORF">AAFC00_003252</name>
</gene>
<sequence>MDPSSFDITWREDNPGIRSAGFDLLTSLLKTQLPAQVINGLKPLVISIARDRESSQSPEFVKCVARISTHIVSSRPRTLAFGRYLVKLIDLYAPSMGGDAVYQAQLSIRFLHLVVAVFAYTQRASTKLGTLDRASPALSFAENISGHAIQLMTLASPRSSVAAGPIYVQVSSLLEAWTTAGLLSKSLRVKLRYVNRTSYNAWLTWMSSADLRSYEKIKYSAPGRHTHTTPESTDDVWYNGPVTSMIPHITGLTPIRTSDIDPSPPCASGVDPEIASVVSKHLNEVAKVFAEPNAARFTSGDAVTLDGLGQPITLDATTKKRKRDVPAYYGMTEACATRFQRARKELPELVKVAEITSRAPYSSRNMPPPMEDPSQRYPGAFPPPQFSGPPRGGQGAGAWSNAGDTRQFGNRGGSWRGSGAPRGRSRGGPGGWR</sequence>
<dbReference type="Proteomes" id="UP001562354">
    <property type="component" value="Unassembled WGS sequence"/>
</dbReference>
<organism evidence="2 3">
    <name type="scientific">Neodothiora populina</name>
    <dbReference type="NCBI Taxonomy" id="2781224"/>
    <lineage>
        <taxon>Eukaryota</taxon>
        <taxon>Fungi</taxon>
        <taxon>Dikarya</taxon>
        <taxon>Ascomycota</taxon>
        <taxon>Pezizomycotina</taxon>
        <taxon>Dothideomycetes</taxon>
        <taxon>Dothideomycetidae</taxon>
        <taxon>Dothideales</taxon>
        <taxon>Dothioraceae</taxon>
        <taxon>Neodothiora</taxon>
    </lineage>
</organism>
<accession>A0ABR3PB42</accession>
<keyword evidence="3" id="KW-1185">Reference proteome</keyword>
<dbReference type="EMBL" id="JBFMKM010000012">
    <property type="protein sequence ID" value="KAL1302931.1"/>
    <property type="molecule type" value="Genomic_DNA"/>
</dbReference>
<evidence type="ECO:0000256" key="1">
    <source>
        <dbReference type="SAM" id="MobiDB-lite"/>
    </source>
</evidence>
<comment type="caution">
    <text evidence="2">The sequence shown here is derived from an EMBL/GenBank/DDBJ whole genome shotgun (WGS) entry which is preliminary data.</text>
</comment>
<evidence type="ECO:0000313" key="2">
    <source>
        <dbReference type="EMBL" id="KAL1302931.1"/>
    </source>
</evidence>
<proteinExistence type="predicted"/>
<dbReference type="GeneID" id="95976954"/>